<dbReference type="PANTHER" id="PTHR31832">
    <property type="entry name" value="B-BOX ZINC FINGER PROTEIN 22"/>
    <property type="match status" value="1"/>
</dbReference>
<keyword evidence="7" id="KW-0804">Transcription</keyword>
<protein>
    <recommendedName>
        <fullName evidence="10">B box-type domain-containing protein</fullName>
    </recommendedName>
</protein>
<dbReference type="InterPro" id="IPR051979">
    <property type="entry name" value="B-box_zinc_finger"/>
</dbReference>
<organism evidence="11 12">
    <name type="scientific">Citrullus colocynthis</name>
    <name type="common">colocynth</name>
    <dbReference type="NCBI Taxonomy" id="252529"/>
    <lineage>
        <taxon>Eukaryota</taxon>
        <taxon>Viridiplantae</taxon>
        <taxon>Streptophyta</taxon>
        <taxon>Embryophyta</taxon>
        <taxon>Tracheophyta</taxon>
        <taxon>Spermatophyta</taxon>
        <taxon>Magnoliopsida</taxon>
        <taxon>eudicotyledons</taxon>
        <taxon>Gunneridae</taxon>
        <taxon>Pentapetalae</taxon>
        <taxon>rosids</taxon>
        <taxon>fabids</taxon>
        <taxon>Cucurbitales</taxon>
        <taxon>Cucurbitaceae</taxon>
        <taxon>Benincaseae</taxon>
        <taxon>Citrullus</taxon>
    </lineage>
</organism>
<dbReference type="EMBL" id="OZ021741">
    <property type="protein sequence ID" value="CAK9326483.1"/>
    <property type="molecule type" value="Genomic_DNA"/>
</dbReference>
<dbReference type="InterPro" id="IPR000315">
    <property type="entry name" value="Znf_B-box"/>
</dbReference>
<dbReference type="InterPro" id="IPR049808">
    <property type="entry name" value="CONSTANS-like_Bbox1"/>
</dbReference>
<proteinExistence type="predicted"/>
<evidence type="ECO:0000313" key="12">
    <source>
        <dbReference type="Proteomes" id="UP001642487"/>
    </source>
</evidence>
<evidence type="ECO:0000313" key="11">
    <source>
        <dbReference type="EMBL" id="CAK9326483.1"/>
    </source>
</evidence>
<evidence type="ECO:0000256" key="7">
    <source>
        <dbReference type="ARBA" id="ARBA00023163"/>
    </source>
</evidence>
<evidence type="ECO:0000256" key="3">
    <source>
        <dbReference type="ARBA" id="ARBA00022737"/>
    </source>
</evidence>
<name>A0ABP0Z3W9_9ROSI</name>
<keyword evidence="6" id="KW-0805">Transcription regulation</keyword>
<dbReference type="CDD" id="cd19821">
    <property type="entry name" value="Bbox1_BBX-like"/>
    <property type="match status" value="2"/>
</dbReference>
<feature type="domain" description="B box-type" evidence="10">
    <location>
        <begin position="66"/>
        <end position="113"/>
    </location>
</feature>
<dbReference type="Pfam" id="PF00643">
    <property type="entry name" value="zf-B_box"/>
    <property type="match status" value="2"/>
</dbReference>
<feature type="domain" description="B box-type" evidence="10">
    <location>
        <begin position="10"/>
        <end position="57"/>
    </location>
</feature>
<evidence type="ECO:0000259" key="10">
    <source>
        <dbReference type="PROSITE" id="PS50119"/>
    </source>
</evidence>
<keyword evidence="4 9" id="KW-0863">Zinc-finger</keyword>
<sequence>MILRKTEKKKMKIRCDVCEKEEASVFCPSDEAALCAACDRHVHRANKLAEKHNRFSLFRSTPAAANSLPLCDICLVRRAFLFCREDRAILCRECDIPIHITNDRTQKHTRFLLTGVKVSPSLLASSTSSSSVSGGGEEIEGEIGLFKRRSRKRAKMEELEKPLNVEENGVSISSIWEYLESLPGWCVEEFLDSSSAADIFL</sequence>
<dbReference type="Proteomes" id="UP001642487">
    <property type="component" value="Chromosome 7"/>
</dbReference>
<evidence type="ECO:0000256" key="4">
    <source>
        <dbReference type="ARBA" id="ARBA00022771"/>
    </source>
</evidence>
<reference evidence="11 12" key="1">
    <citation type="submission" date="2024-03" db="EMBL/GenBank/DDBJ databases">
        <authorList>
            <person name="Gkanogiannis A."/>
            <person name="Becerra Lopez-Lavalle L."/>
        </authorList>
    </citation>
    <scope>NUCLEOTIDE SEQUENCE [LARGE SCALE GENOMIC DNA]</scope>
</reference>
<evidence type="ECO:0000256" key="6">
    <source>
        <dbReference type="ARBA" id="ARBA00023015"/>
    </source>
</evidence>
<dbReference type="Gene3D" id="3.30.160.60">
    <property type="entry name" value="Classic Zinc Finger"/>
    <property type="match status" value="1"/>
</dbReference>
<dbReference type="PROSITE" id="PS50119">
    <property type="entry name" value="ZF_BBOX"/>
    <property type="match status" value="2"/>
</dbReference>
<keyword evidence="8" id="KW-0539">Nucleus</keyword>
<evidence type="ECO:0000256" key="2">
    <source>
        <dbReference type="ARBA" id="ARBA00022723"/>
    </source>
</evidence>
<evidence type="ECO:0000256" key="5">
    <source>
        <dbReference type="ARBA" id="ARBA00022833"/>
    </source>
</evidence>
<keyword evidence="5" id="KW-0862">Zinc</keyword>
<keyword evidence="2" id="KW-0479">Metal-binding</keyword>
<dbReference type="PANTHER" id="PTHR31832:SF52">
    <property type="entry name" value="B-BOX ZINC FINGER PROTEIN 21"/>
    <property type="match status" value="1"/>
</dbReference>
<gene>
    <name evidence="11" type="ORF">CITCOLO1_LOCUS18833</name>
</gene>
<keyword evidence="12" id="KW-1185">Reference proteome</keyword>
<comment type="subcellular location">
    <subcellularLocation>
        <location evidence="1">Nucleus</location>
    </subcellularLocation>
</comment>
<evidence type="ECO:0000256" key="8">
    <source>
        <dbReference type="ARBA" id="ARBA00023242"/>
    </source>
</evidence>
<evidence type="ECO:0000256" key="1">
    <source>
        <dbReference type="ARBA" id="ARBA00004123"/>
    </source>
</evidence>
<evidence type="ECO:0000256" key="9">
    <source>
        <dbReference type="PROSITE-ProRule" id="PRU00024"/>
    </source>
</evidence>
<accession>A0ABP0Z3W9</accession>
<keyword evidence="3" id="KW-0677">Repeat</keyword>
<dbReference type="SMART" id="SM00336">
    <property type="entry name" value="BBOX"/>
    <property type="match status" value="2"/>
</dbReference>